<gene>
    <name evidence="2" type="ORF">Q766_20245</name>
</gene>
<feature type="chain" id="PRO_5001992218" description="Outer membrane protein beta-barrel domain-containing protein" evidence="1">
    <location>
        <begin position="23"/>
        <end position="428"/>
    </location>
</feature>
<name>A0A0A2MEA4_9FLAO</name>
<dbReference type="Proteomes" id="UP000030111">
    <property type="component" value="Unassembled WGS sequence"/>
</dbReference>
<keyword evidence="3" id="KW-1185">Reference proteome</keyword>
<protein>
    <recommendedName>
        <fullName evidence="4">Outer membrane protein beta-barrel domain-containing protein</fullName>
    </recommendedName>
</protein>
<evidence type="ECO:0008006" key="4">
    <source>
        <dbReference type="Google" id="ProtNLM"/>
    </source>
</evidence>
<dbReference type="AlphaFoldDB" id="A0A0A2MEA4"/>
<evidence type="ECO:0000256" key="1">
    <source>
        <dbReference type="SAM" id="SignalP"/>
    </source>
</evidence>
<evidence type="ECO:0000313" key="2">
    <source>
        <dbReference type="EMBL" id="KGO91022.1"/>
    </source>
</evidence>
<comment type="caution">
    <text evidence="2">The sequence shown here is derived from an EMBL/GenBank/DDBJ whole genome shotgun (WGS) entry which is preliminary data.</text>
</comment>
<evidence type="ECO:0000313" key="3">
    <source>
        <dbReference type="Proteomes" id="UP000030111"/>
    </source>
</evidence>
<accession>A0A0A2MEA4</accession>
<sequence>MLMKLKIIFITATCLMSLVAMSQNHLLVYHGSGGTTQVFDAQNHSVVNPSVRLEEGQTFTITVLNPNPALYSYKLKTADIEVKAEEKEITDLLSTFSTILGSRVGNSAVAAFLALTPLQKYHVIIKELSDAVDLAKKHIKDSDVAESIIQAQAYDSNVGFRKAVRDIGTMPNGQYKFNNPNLLNDLNALSDLSGVGTLEKEAFRLLNNSLVEKINEIKKQANPATTLTVWTETFKVTEKTTQISIEIEKIDKNNTSLVRDGNGAAPYILNVALIEPYFKRATLELVPVASITHSNYYNEFYLENNVVRSRERSKTMFNTGIILNVNIARFGVAKEMAVGIGPGYKFSAEENDFENLYLSALFSYKNFLRVGVGFGFSKVPRDDLKGGVKTGDLLPANISNLDDLIQYEEKPGFFFTISFAGLNLTKKK</sequence>
<organism evidence="2 3">
    <name type="scientific">Flavobacterium subsaxonicum WB 4.1-42 = DSM 21790</name>
    <dbReference type="NCBI Taxonomy" id="1121898"/>
    <lineage>
        <taxon>Bacteria</taxon>
        <taxon>Pseudomonadati</taxon>
        <taxon>Bacteroidota</taxon>
        <taxon>Flavobacteriia</taxon>
        <taxon>Flavobacteriales</taxon>
        <taxon>Flavobacteriaceae</taxon>
        <taxon>Flavobacterium</taxon>
    </lineage>
</organism>
<dbReference type="EMBL" id="JRLY01000029">
    <property type="protein sequence ID" value="KGO91022.1"/>
    <property type="molecule type" value="Genomic_DNA"/>
</dbReference>
<keyword evidence="1" id="KW-0732">Signal</keyword>
<reference evidence="2 3" key="1">
    <citation type="submission" date="2013-09" db="EMBL/GenBank/DDBJ databases">
        <authorList>
            <person name="Zeng Z."/>
            <person name="Chen C."/>
        </authorList>
    </citation>
    <scope>NUCLEOTIDE SEQUENCE [LARGE SCALE GENOMIC DNA]</scope>
    <source>
        <strain evidence="2 3">WB 4.1-42</strain>
    </source>
</reference>
<proteinExistence type="predicted"/>
<feature type="signal peptide" evidence="1">
    <location>
        <begin position="1"/>
        <end position="22"/>
    </location>
</feature>